<name>A0A1Z1MRU5_9FLOR</name>
<dbReference type="AlphaFoldDB" id="A0A1Z1MRU5"/>
<reference evidence="1" key="1">
    <citation type="journal article" date="2017" name="J. Phycol.">
        <title>Analysis of chloroplast genomes and a supermatrix inform reclassification of the Rhodomelaceae (Rhodophyta).</title>
        <authorList>
            <person name="Diaz-Tapia P."/>
            <person name="Maggs C.A."/>
            <person name="West J.A."/>
            <person name="Verbruggen H."/>
        </authorList>
    </citation>
    <scope>NUCLEOTIDE SEQUENCE</scope>
    <source>
        <strain evidence="1">PD1686</strain>
    </source>
</reference>
<keyword evidence="1" id="KW-0150">Chloroplast</keyword>
<geneLocation type="chloroplast" evidence="1"/>
<sequence length="171" mass="20943">MRNKIYFNQKLDLLVISLKTLETLEDNNLINTLRNTDKKNNYEKRLRISLIDSLELYLHLKKDNKIVDKYFTKIIKYMYKVHKHINIYLLSKKANLILKLYINYQESHKLKQYIRKFNYLYFKEDKYYNKYKNIEYSKTTELNKIALTNLFLITKLIKKQGIYSLTKYLSN</sequence>
<proteinExistence type="predicted"/>
<dbReference type="EMBL" id="MF101453">
    <property type="protein sequence ID" value="ARW68808.1"/>
    <property type="molecule type" value="Genomic_DNA"/>
</dbReference>
<gene>
    <name evidence="1" type="primary">ConsOrf3</name>
</gene>
<protein>
    <submittedName>
        <fullName evidence="1">Uncharacterized protein</fullName>
    </submittedName>
</protein>
<keyword evidence="1" id="KW-0934">Plastid</keyword>
<accession>A0A1Z1MRU5</accession>
<evidence type="ECO:0000313" key="1">
    <source>
        <dbReference type="EMBL" id="ARW68808.1"/>
    </source>
</evidence>
<organism evidence="1">
    <name type="scientific">Palisada sp</name>
    <dbReference type="NCBI Taxonomy" id="1955416"/>
    <lineage>
        <taxon>Eukaryota</taxon>
        <taxon>Rhodophyta</taxon>
        <taxon>Florideophyceae</taxon>
        <taxon>Rhodymeniophycidae</taxon>
        <taxon>Ceramiales</taxon>
        <taxon>Rhodomelaceae</taxon>
        <taxon>Laurencieae</taxon>
        <taxon>Palisada</taxon>
    </lineage>
</organism>